<gene>
    <name evidence="4" type="ORF">NYR54_10680</name>
</gene>
<dbReference type="CDD" id="cd07103">
    <property type="entry name" value="ALDH_F5_SSADH_GabD"/>
    <property type="match status" value="1"/>
</dbReference>
<dbReference type="GO" id="GO:0004777">
    <property type="term" value="F:succinate-semialdehyde dehydrogenase (NAD+) activity"/>
    <property type="evidence" value="ECO:0007669"/>
    <property type="project" value="TreeGrafter"/>
</dbReference>
<dbReference type="InterPro" id="IPR016162">
    <property type="entry name" value="Ald_DH_N"/>
</dbReference>
<reference evidence="4" key="1">
    <citation type="submission" date="2022-08" db="EMBL/GenBank/DDBJ databases">
        <title>Chelativorans sichuanense sp. nov., a paraffin oil-degrading bacterium isolated from a mixture of oil-based drill cuttings and paddy soil.</title>
        <authorList>
            <person name="Yu J."/>
            <person name="Liu H."/>
            <person name="Chen Q."/>
        </authorList>
    </citation>
    <scope>NUCLEOTIDE SEQUENCE</scope>
    <source>
        <strain evidence="4">SCAU 2101</strain>
    </source>
</reference>
<dbReference type="PANTHER" id="PTHR43353:SF5">
    <property type="entry name" value="SUCCINATE-SEMIALDEHYDE DEHYDROGENASE, MITOCHONDRIAL"/>
    <property type="match status" value="1"/>
</dbReference>
<dbReference type="FunFam" id="3.40.605.10:FF:000007">
    <property type="entry name" value="NAD/NADP-dependent betaine aldehyde dehydrogenase"/>
    <property type="match status" value="1"/>
</dbReference>
<dbReference type="GO" id="GO:0009450">
    <property type="term" value="P:gamma-aminobutyric acid catabolic process"/>
    <property type="evidence" value="ECO:0007669"/>
    <property type="project" value="TreeGrafter"/>
</dbReference>
<dbReference type="InterPro" id="IPR016163">
    <property type="entry name" value="Ald_DH_C"/>
</dbReference>
<accession>A0A9X2XAZ7</accession>
<dbReference type="Pfam" id="PF00171">
    <property type="entry name" value="Aldedh"/>
    <property type="match status" value="1"/>
</dbReference>
<sequence length="478" mass="50836">MTSAYPELGLFIDNELRPGRGSGDRRVVNPATGDELARLPIASAEDLNEALTSSERAFAAWRRVSALERSNILRKAAGIIRSRVDEFARTLTLEQGKVLAEARIEMMAAADIIDWFAEEGRRAYGRVIPSRQPDIRFSTLLVPVGPVAAFSPWNFPAVIPARKVAASLAAGCTCIIKPAEETPATMLGIAQAFAEAGLPDGVLNVVTGEPAEISTHLIASPIIRKVSFTGSTAVGREIGRLAAGGIKRVTLELGGHAPVLVLEDADIEKAVSISAAFKFRNAGQVCIAPTRFYVHERVYDDFVNGLTTRAAALKVADGLAEGTQMGPLANSRRVKAMERLISDAVTAGARLTTGGESGANRGYFWQPTVLADVPETARIMNEEPFGPVAVVRRVSSVDEAIAAANRLPYGLAAYAFTRSTSNSIRLGQEIEAGMLGINNMMINLAETPFGGVKESGYGSEGGSEGLHAYLDVKLISES</sequence>
<dbReference type="Gene3D" id="3.40.309.10">
    <property type="entry name" value="Aldehyde Dehydrogenase, Chain A, domain 2"/>
    <property type="match status" value="1"/>
</dbReference>
<dbReference type="EMBL" id="JAODNV010000011">
    <property type="protein sequence ID" value="MCT8990752.1"/>
    <property type="molecule type" value="Genomic_DNA"/>
</dbReference>
<dbReference type="PROSITE" id="PS00070">
    <property type="entry name" value="ALDEHYDE_DEHYDR_CYS"/>
    <property type="match status" value="1"/>
</dbReference>
<evidence type="ECO:0000259" key="3">
    <source>
        <dbReference type="Pfam" id="PF00171"/>
    </source>
</evidence>
<proteinExistence type="inferred from homology"/>
<dbReference type="Proteomes" id="UP001149009">
    <property type="component" value="Unassembled WGS sequence"/>
</dbReference>
<protein>
    <submittedName>
        <fullName evidence="4">NAD-dependent succinate-semialdehyde dehydrogenase</fullName>
    </submittedName>
</protein>
<evidence type="ECO:0000313" key="4">
    <source>
        <dbReference type="EMBL" id="MCT8990752.1"/>
    </source>
</evidence>
<dbReference type="SUPFAM" id="SSF53720">
    <property type="entry name" value="ALDH-like"/>
    <property type="match status" value="1"/>
</dbReference>
<evidence type="ECO:0000256" key="1">
    <source>
        <dbReference type="ARBA" id="ARBA00009986"/>
    </source>
</evidence>
<name>A0A9X2XAZ7_9HYPH</name>
<dbReference type="RefSeq" id="WP_261515643.1">
    <property type="nucleotide sequence ID" value="NZ_JAODNV010000011.1"/>
</dbReference>
<dbReference type="FunFam" id="3.40.309.10:FF:000009">
    <property type="entry name" value="Aldehyde dehydrogenase A"/>
    <property type="match status" value="1"/>
</dbReference>
<dbReference type="PANTHER" id="PTHR43353">
    <property type="entry name" value="SUCCINATE-SEMIALDEHYDE DEHYDROGENASE, MITOCHONDRIAL"/>
    <property type="match status" value="1"/>
</dbReference>
<dbReference type="InterPro" id="IPR016161">
    <property type="entry name" value="Ald_DH/histidinol_DH"/>
</dbReference>
<feature type="domain" description="Aldehyde dehydrogenase" evidence="3">
    <location>
        <begin position="25"/>
        <end position="474"/>
    </location>
</feature>
<organism evidence="4 5">
    <name type="scientific">Chelativorans petroleitrophicus</name>
    <dbReference type="NCBI Taxonomy" id="2975484"/>
    <lineage>
        <taxon>Bacteria</taxon>
        <taxon>Pseudomonadati</taxon>
        <taxon>Pseudomonadota</taxon>
        <taxon>Alphaproteobacteria</taxon>
        <taxon>Hyphomicrobiales</taxon>
        <taxon>Phyllobacteriaceae</taxon>
        <taxon>Chelativorans</taxon>
    </lineage>
</organism>
<dbReference type="AlphaFoldDB" id="A0A9X2XAZ7"/>
<evidence type="ECO:0000313" key="5">
    <source>
        <dbReference type="Proteomes" id="UP001149009"/>
    </source>
</evidence>
<dbReference type="InterPro" id="IPR015590">
    <property type="entry name" value="Aldehyde_DH_dom"/>
</dbReference>
<keyword evidence="2" id="KW-0560">Oxidoreductase</keyword>
<dbReference type="InterPro" id="IPR016160">
    <property type="entry name" value="Ald_DH_CS_CYS"/>
</dbReference>
<comment type="caution">
    <text evidence="4">The sequence shown here is derived from an EMBL/GenBank/DDBJ whole genome shotgun (WGS) entry which is preliminary data.</text>
</comment>
<evidence type="ECO:0000256" key="2">
    <source>
        <dbReference type="ARBA" id="ARBA00023002"/>
    </source>
</evidence>
<comment type="similarity">
    <text evidence="1">Belongs to the aldehyde dehydrogenase family.</text>
</comment>
<keyword evidence="5" id="KW-1185">Reference proteome</keyword>
<dbReference type="Gene3D" id="3.40.605.10">
    <property type="entry name" value="Aldehyde Dehydrogenase, Chain A, domain 1"/>
    <property type="match status" value="1"/>
</dbReference>
<dbReference type="InterPro" id="IPR050740">
    <property type="entry name" value="Aldehyde_DH_Superfamily"/>
</dbReference>